<proteinExistence type="predicted"/>
<comment type="caution">
    <text evidence="1">The sequence shown here is derived from an EMBL/GenBank/DDBJ whole genome shotgun (WGS) entry which is preliminary data.</text>
</comment>
<gene>
    <name evidence="1" type="ORF">Ctob_006669</name>
</gene>
<organism evidence="1 2">
    <name type="scientific">Chrysochromulina tobinii</name>
    <dbReference type="NCBI Taxonomy" id="1460289"/>
    <lineage>
        <taxon>Eukaryota</taxon>
        <taxon>Haptista</taxon>
        <taxon>Haptophyta</taxon>
        <taxon>Prymnesiophyceae</taxon>
        <taxon>Prymnesiales</taxon>
        <taxon>Chrysochromulinaceae</taxon>
        <taxon>Chrysochromulina</taxon>
    </lineage>
</organism>
<dbReference type="EMBL" id="JWZX01001934">
    <property type="protein sequence ID" value="KOO31777.1"/>
    <property type="molecule type" value="Genomic_DNA"/>
</dbReference>
<name>A0A0M0JZK7_9EUKA</name>
<protein>
    <submittedName>
        <fullName evidence="1">Uncharacterized protein</fullName>
    </submittedName>
</protein>
<accession>A0A0M0JZK7</accession>
<dbReference type="AlphaFoldDB" id="A0A0M0JZK7"/>
<reference evidence="2" key="1">
    <citation type="journal article" date="2015" name="PLoS Genet.">
        <title>Genome Sequence and Transcriptome Analyses of Chrysochromulina tobin: Metabolic Tools for Enhanced Algal Fitness in the Prominent Order Prymnesiales (Haptophyceae).</title>
        <authorList>
            <person name="Hovde B.T."/>
            <person name="Deodato C.R."/>
            <person name="Hunsperger H.M."/>
            <person name="Ryken S.A."/>
            <person name="Yost W."/>
            <person name="Jha R.K."/>
            <person name="Patterson J."/>
            <person name="Monnat R.J. Jr."/>
            <person name="Barlow S.B."/>
            <person name="Starkenburg S.R."/>
            <person name="Cattolico R.A."/>
        </authorList>
    </citation>
    <scope>NUCLEOTIDE SEQUENCE</scope>
    <source>
        <strain evidence="2">CCMP291</strain>
    </source>
</reference>
<evidence type="ECO:0000313" key="1">
    <source>
        <dbReference type="EMBL" id="KOO31777.1"/>
    </source>
</evidence>
<evidence type="ECO:0000313" key="2">
    <source>
        <dbReference type="Proteomes" id="UP000037460"/>
    </source>
</evidence>
<sequence>MREPPPAVDASGEPGTAPERHVLRLMSTVWQRPLARRMSLIWCLADGSAASLPIWLGLSDDL</sequence>
<dbReference type="Proteomes" id="UP000037460">
    <property type="component" value="Unassembled WGS sequence"/>
</dbReference>
<keyword evidence="2" id="KW-1185">Reference proteome</keyword>